<gene>
    <name evidence="2" type="ORF">WN48_08057</name>
</gene>
<protein>
    <submittedName>
        <fullName evidence="2">Uncharacterized protein</fullName>
    </submittedName>
</protein>
<sequence>MEVISTRRYEARPPAASHPPILSQTYRYRYDLLHSQKNKFNHADFFAFQIDPENSVALVKEEEWETRKKKEITTTRQIETRVKRQVVLEDGEVVVDSGPLVTTNTTEDVEQQEHTTQERRTTGDQPQEVEWPTGGRNSADGGSIVQKELNETVVRSREEIEETLETEDRQQLGDISDEVYPRDTPTPKFHLRVP</sequence>
<evidence type="ECO:0000313" key="3">
    <source>
        <dbReference type="Proteomes" id="UP000250275"/>
    </source>
</evidence>
<accession>A0A310SGS7</accession>
<evidence type="ECO:0000313" key="2">
    <source>
        <dbReference type="EMBL" id="OAD54343.1"/>
    </source>
</evidence>
<dbReference type="AlphaFoldDB" id="A0A310SGS7"/>
<reference evidence="2 3" key="1">
    <citation type="submission" date="2015-07" db="EMBL/GenBank/DDBJ databases">
        <title>The genome of Eufriesea mexicana.</title>
        <authorList>
            <person name="Pan H."/>
            <person name="Kapheim K."/>
        </authorList>
    </citation>
    <scope>NUCLEOTIDE SEQUENCE [LARGE SCALE GENOMIC DNA]</scope>
    <source>
        <strain evidence="2">0111107269</strain>
        <tissue evidence="2">Whole body</tissue>
    </source>
</reference>
<feature type="compositionally biased region" description="Basic and acidic residues" evidence="1">
    <location>
        <begin position="148"/>
        <end position="158"/>
    </location>
</feature>
<dbReference type="OrthoDB" id="6605262at2759"/>
<dbReference type="EMBL" id="KQ764881">
    <property type="protein sequence ID" value="OAD54343.1"/>
    <property type="molecule type" value="Genomic_DNA"/>
</dbReference>
<dbReference type="Proteomes" id="UP000250275">
    <property type="component" value="Unassembled WGS sequence"/>
</dbReference>
<keyword evidence="3" id="KW-1185">Reference proteome</keyword>
<evidence type="ECO:0000256" key="1">
    <source>
        <dbReference type="SAM" id="MobiDB-lite"/>
    </source>
</evidence>
<feature type="region of interest" description="Disordered" evidence="1">
    <location>
        <begin position="102"/>
        <end position="194"/>
    </location>
</feature>
<feature type="compositionally biased region" description="Basic and acidic residues" evidence="1">
    <location>
        <begin position="111"/>
        <end position="122"/>
    </location>
</feature>
<organism evidence="2 3">
    <name type="scientific">Eufriesea mexicana</name>
    <dbReference type="NCBI Taxonomy" id="516756"/>
    <lineage>
        <taxon>Eukaryota</taxon>
        <taxon>Metazoa</taxon>
        <taxon>Ecdysozoa</taxon>
        <taxon>Arthropoda</taxon>
        <taxon>Hexapoda</taxon>
        <taxon>Insecta</taxon>
        <taxon>Pterygota</taxon>
        <taxon>Neoptera</taxon>
        <taxon>Endopterygota</taxon>
        <taxon>Hymenoptera</taxon>
        <taxon>Apocrita</taxon>
        <taxon>Aculeata</taxon>
        <taxon>Apoidea</taxon>
        <taxon>Anthophila</taxon>
        <taxon>Apidae</taxon>
        <taxon>Eufriesea</taxon>
    </lineage>
</organism>
<proteinExistence type="predicted"/>
<name>A0A310SGS7_9HYME</name>